<proteinExistence type="predicted"/>
<gene>
    <name evidence="2" type="ORF">WKV53_19970</name>
</gene>
<evidence type="ECO:0000256" key="1">
    <source>
        <dbReference type="SAM" id="SignalP"/>
    </source>
</evidence>
<dbReference type="Proteomes" id="UP001371305">
    <property type="component" value="Unassembled WGS sequence"/>
</dbReference>
<keyword evidence="1" id="KW-0732">Signal</keyword>
<accession>A0ABU9B095</accession>
<sequence length="72" mass="7379">MKARLLTLAVACLCPACSTTTTEKLDPLTGKALERTVIQSFDGAAFTAGANAVTTTAAAVVAAKQPQIRAEK</sequence>
<keyword evidence="3" id="KW-1185">Reference proteome</keyword>
<feature type="chain" id="PRO_5045373709" evidence="1">
    <location>
        <begin position="19"/>
        <end position="72"/>
    </location>
</feature>
<feature type="signal peptide" evidence="1">
    <location>
        <begin position="1"/>
        <end position="18"/>
    </location>
</feature>
<evidence type="ECO:0000313" key="3">
    <source>
        <dbReference type="Proteomes" id="UP001371305"/>
    </source>
</evidence>
<reference evidence="2 3" key="1">
    <citation type="submission" date="2024-04" db="EMBL/GenBank/DDBJ databases">
        <title>Luteolibacter sp. isolated from soil.</title>
        <authorList>
            <person name="An J."/>
        </authorList>
    </citation>
    <scope>NUCLEOTIDE SEQUENCE [LARGE SCALE GENOMIC DNA]</scope>
    <source>
        <strain evidence="2 3">Y139</strain>
    </source>
</reference>
<comment type="caution">
    <text evidence="2">The sequence shown here is derived from an EMBL/GenBank/DDBJ whole genome shotgun (WGS) entry which is preliminary data.</text>
</comment>
<name>A0ABU9B095_9BACT</name>
<evidence type="ECO:0000313" key="2">
    <source>
        <dbReference type="EMBL" id="MEK7952801.1"/>
    </source>
</evidence>
<protein>
    <submittedName>
        <fullName evidence="2">Uncharacterized protein</fullName>
    </submittedName>
</protein>
<dbReference type="EMBL" id="JBBUKT010000008">
    <property type="protein sequence ID" value="MEK7952801.1"/>
    <property type="molecule type" value="Genomic_DNA"/>
</dbReference>
<dbReference type="RefSeq" id="WP_341406558.1">
    <property type="nucleotide sequence ID" value="NZ_JBBUKT010000008.1"/>
</dbReference>
<organism evidence="2 3">
    <name type="scientific">Luteolibacter soli</name>
    <dbReference type="NCBI Taxonomy" id="3135280"/>
    <lineage>
        <taxon>Bacteria</taxon>
        <taxon>Pseudomonadati</taxon>
        <taxon>Verrucomicrobiota</taxon>
        <taxon>Verrucomicrobiia</taxon>
        <taxon>Verrucomicrobiales</taxon>
        <taxon>Verrucomicrobiaceae</taxon>
        <taxon>Luteolibacter</taxon>
    </lineage>
</organism>